<evidence type="ECO:0000256" key="1">
    <source>
        <dbReference type="SAM" id="MobiDB-lite"/>
    </source>
</evidence>
<protein>
    <submittedName>
        <fullName evidence="2">Uncharacterized protein</fullName>
    </submittedName>
</protein>
<evidence type="ECO:0000313" key="3">
    <source>
        <dbReference type="Proteomes" id="UP000319732"/>
    </source>
</evidence>
<proteinExistence type="predicted"/>
<accession>A0A545TLH5</accession>
<feature type="region of interest" description="Disordered" evidence="1">
    <location>
        <begin position="164"/>
        <end position="183"/>
    </location>
</feature>
<dbReference type="AlphaFoldDB" id="A0A545TLH5"/>
<gene>
    <name evidence="2" type="ORF">FKG94_13410</name>
</gene>
<dbReference type="OrthoDB" id="5739288at2"/>
<reference evidence="2 3" key="1">
    <citation type="submission" date="2019-06" db="EMBL/GenBank/DDBJ databases">
        <title>Whole genome sequence for Cellvibrionaceae sp. R142.</title>
        <authorList>
            <person name="Wang G."/>
        </authorList>
    </citation>
    <scope>NUCLEOTIDE SEQUENCE [LARGE SCALE GENOMIC DNA]</scope>
    <source>
        <strain evidence="2 3">R142</strain>
    </source>
</reference>
<keyword evidence="3" id="KW-1185">Reference proteome</keyword>
<dbReference type="EMBL" id="VHSG01000013">
    <property type="protein sequence ID" value="TQV78073.1"/>
    <property type="molecule type" value="Genomic_DNA"/>
</dbReference>
<dbReference type="RefSeq" id="WP_142904852.1">
    <property type="nucleotide sequence ID" value="NZ_ML660094.1"/>
</dbReference>
<comment type="caution">
    <text evidence="2">The sequence shown here is derived from an EMBL/GenBank/DDBJ whole genome shotgun (WGS) entry which is preliminary data.</text>
</comment>
<sequence length="197" mass="21511">MKKFLAVRARTLFAAKSALISQGIEVVKANVERSEPALRNLVEGLHQRGLTYDIDGLGVFWLLVDSPHEPDYFTGFSAVECAFSELWLQQAAQKVRYLKGIAYCDATSAWADEFVIKDQSRSIEVNFERPPAFATAATTPVDSSAVAAGENARPGTSGAIVDLFGAPPPEQDGRKKSRAGKKTARAIEEEQLDMFCL</sequence>
<name>A0A545TLH5_9GAMM</name>
<dbReference type="Proteomes" id="UP000319732">
    <property type="component" value="Unassembled WGS sequence"/>
</dbReference>
<organism evidence="2 3">
    <name type="scientific">Exilibacterium tricleocarpae</name>
    <dbReference type="NCBI Taxonomy" id="2591008"/>
    <lineage>
        <taxon>Bacteria</taxon>
        <taxon>Pseudomonadati</taxon>
        <taxon>Pseudomonadota</taxon>
        <taxon>Gammaproteobacteria</taxon>
        <taxon>Cellvibrionales</taxon>
        <taxon>Cellvibrionaceae</taxon>
        <taxon>Exilibacterium</taxon>
    </lineage>
</organism>
<evidence type="ECO:0000313" key="2">
    <source>
        <dbReference type="EMBL" id="TQV78073.1"/>
    </source>
</evidence>